<reference evidence="2" key="1">
    <citation type="submission" date="2020-05" db="EMBL/GenBank/DDBJ databases">
        <authorList>
            <person name="Chiriac C."/>
            <person name="Salcher M."/>
            <person name="Ghai R."/>
            <person name="Kavagutti S V."/>
        </authorList>
    </citation>
    <scope>NUCLEOTIDE SEQUENCE</scope>
</reference>
<accession>A0A6J7I7K9</accession>
<dbReference type="AlphaFoldDB" id="A0A6J7I7K9"/>
<organism evidence="2">
    <name type="scientific">freshwater metagenome</name>
    <dbReference type="NCBI Taxonomy" id="449393"/>
    <lineage>
        <taxon>unclassified sequences</taxon>
        <taxon>metagenomes</taxon>
        <taxon>ecological metagenomes</taxon>
    </lineage>
</organism>
<feature type="region of interest" description="Disordered" evidence="1">
    <location>
        <begin position="483"/>
        <end position="607"/>
    </location>
</feature>
<feature type="compositionally biased region" description="Basic residues" evidence="1">
    <location>
        <begin position="501"/>
        <end position="516"/>
    </location>
</feature>
<evidence type="ECO:0000313" key="2">
    <source>
        <dbReference type="EMBL" id="CAB4926681.1"/>
    </source>
</evidence>
<feature type="compositionally biased region" description="Pro residues" evidence="1">
    <location>
        <begin position="591"/>
        <end position="607"/>
    </location>
</feature>
<proteinExistence type="predicted"/>
<feature type="region of interest" description="Disordered" evidence="1">
    <location>
        <begin position="416"/>
        <end position="453"/>
    </location>
</feature>
<name>A0A6J7I7K9_9ZZZZ</name>
<evidence type="ECO:0000256" key="1">
    <source>
        <dbReference type="SAM" id="MobiDB-lite"/>
    </source>
</evidence>
<protein>
    <submittedName>
        <fullName evidence="2">Unannotated protein</fullName>
    </submittedName>
</protein>
<sequence>MVLVDDDVARAQVGERLERALAARAPPRLVVGLGLAPAHEPVVRQDRELHARGDEPVPQVRDDEARAGPVEVAVADPLRPDPREVVGGAVAVALPPPRDDGAVPRAQELLELGLRAGEVAGRQVAGLGVQLQVLVLQQAHDPQLGATVELLHDRLGPHVQVPGVLVVEGGADVVPLVPQRGLDLLVGDDDHRGVLRHQVEERAEAVDGQEARDVGALLALLRRLQGVGDLVAPVLRGELGGRGHVDPVQLAEGALGVDGERADRLDLDVEEVHADRVVLRRREDVEDAAADRELAAVVDLVHAGVPAGDEVLRAVVEVQQLARPEAEALRAQRGIGDGLRQGGGGGHDHGQLGLAVVLRQERVERGDAHADEVRRRGEVRLVRHAARGVEPHGPRVQPGAQVAGQLARGLVVRGHDERRPAQADGAVDPVQRARDHERPHRRGDEDPAALAGDACARGFVGEVAEERAERHAADRWEYGRERGEVALRPGEGTREGPAGSRRGRGRTRSGRRRTGHRLYGAGGRSGRRRRPAGAGRAAPGDGRRRAPGRIGTRGERRIGARSRCSGPRARYRLETDVSSPRQEPAAGHPGSSPPPTQYPPPCPMFRT</sequence>
<dbReference type="EMBL" id="CAFBMK010000137">
    <property type="protein sequence ID" value="CAB4926681.1"/>
    <property type="molecule type" value="Genomic_DNA"/>
</dbReference>
<gene>
    <name evidence="2" type="ORF">UFOPK3564_02141</name>
</gene>
<feature type="compositionally biased region" description="Basic and acidic residues" evidence="1">
    <location>
        <begin position="431"/>
        <end position="445"/>
    </location>
</feature>